<proteinExistence type="predicted"/>
<evidence type="ECO:0000313" key="2">
    <source>
        <dbReference type="Proteomes" id="UP000010880"/>
    </source>
</evidence>
<dbReference type="OrthoDB" id="9998421at2"/>
<evidence type="ECO:0008006" key="3">
    <source>
        <dbReference type="Google" id="ProtNLM"/>
    </source>
</evidence>
<reference evidence="2" key="1">
    <citation type="submission" date="2012-02" db="EMBL/GenBank/DDBJ databases">
        <title>The complete genome of Halobacteroides halobius DSM 5150.</title>
        <authorList>
            <person name="Lucas S."/>
            <person name="Copeland A."/>
            <person name="Lapidus A."/>
            <person name="Glavina del Rio T."/>
            <person name="Dalin E."/>
            <person name="Tice H."/>
            <person name="Bruce D."/>
            <person name="Goodwin L."/>
            <person name="Pitluck S."/>
            <person name="Peters L."/>
            <person name="Mikhailova N."/>
            <person name="Gu W."/>
            <person name="Kyrpides N."/>
            <person name="Mavromatis K."/>
            <person name="Ivanova N."/>
            <person name="Brettin T."/>
            <person name="Detter J.C."/>
            <person name="Han C."/>
            <person name="Larimer F."/>
            <person name="Land M."/>
            <person name="Hauser L."/>
            <person name="Markowitz V."/>
            <person name="Cheng J.-F."/>
            <person name="Hugenholtz P."/>
            <person name="Woyke T."/>
            <person name="Wu D."/>
            <person name="Tindall B."/>
            <person name="Pomrenke H."/>
            <person name="Brambilla E."/>
            <person name="Klenk H.-P."/>
            <person name="Eisen J.A."/>
        </authorList>
    </citation>
    <scope>NUCLEOTIDE SEQUENCE [LARGE SCALE GENOMIC DNA]</scope>
    <source>
        <strain evidence="2">ATCC 35273 / DSM 5150 / MD-1</strain>
    </source>
</reference>
<sequence length="145" mass="16785">MKKRIWLYLLVLFVFIFSSNIILAKDIVEIKKNIYPANILNLYKTGDKYPSVGIKHHLEKGIYLGGNLEYQQSDGAELELSSVYMIPDVFIFDFYGGGGLKVNIKNKDLDPYLLLGNQFIFLFSEVKYYLSEDQVESRAGFKFKF</sequence>
<dbReference type="AlphaFoldDB" id="L0KBR7"/>
<dbReference type="RefSeq" id="WP_015328163.1">
    <property type="nucleotide sequence ID" value="NC_019978.1"/>
</dbReference>
<dbReference type="KEGG" id="hhl:Halha_2577"/>
<accession>L0KBR7</accession>
<evidence type="ECO:0000313" key="1">
    <source>
        <dbReference type="EMBL" id="AGB42451.1"/>
    </source>
</evidence>
<name>L0KBR7_HALHC</name>
<dbReference type="HOGENOM" id="CLU_1784170_0_0_9"/>
<keyword evidence="2" id="KW-1185">Reference proteome</keyword>
<gene>
    <name evidence="1" type="ordered locus">Halha_2577</name>
</gene>
<protein>
    <recommendedName>
        <fullName evidence="3">Outer membrane protein beta-barrel domain-containing protein</fullName>
    </recommendedName>
</protein>
<dbReference type="EMBL" id="CP003359">
    <property type="protein sequence ID" value="AGB42451.1"/>
    <property type="molecule type" value="Genomic_DNA"/>
</dbReference>
<organism evidence="1 2">
    <name type="scientific">Halobacteroides halobius (strain ATCC 35273 / DSM 5150 / MD-1)</name>
    <dbReference type="NCBI Taxonomy" id="748449"/>
    <lineage>
        <taxon>Bacteria</taxon>
        <taxon>Bacillati</taxon>
        <taxon>Bacillota</taxon>
        <taxon>Clostridia</taxon>
        <taxon>Halanaerobiales</taxon>
        <taxon>Halobacteroidaceae</taxon>
        <taxon>Halobacteroides</taxon>
    </lineage>
</organism>
<dbReference type="Proteomes" id="UP000010880">
    <property type="component" value="Chromosome"/>
</dbReference>